<comment type="caution">
    <text evidence="4">The sequence shown here is derived from an EMBL/GenBank/DDBJ whole genome shotgun (WGS) entry which is preliminary data.</text>
</comment>
<feature type="region of interest" description="Disordered" evidence="2">
    <location>
        <begin position="144"/>
        <end position="173"/>
    </location>
</feature>
<evidence type="ECO:0000259" key="3">
    <source>
        <dbReference type="Pfam" id="PF00501"/>
    </source>
</evidence>
<dbReference type="EMBL" id="JAAVJC010000005">
    <property type="protein sequence ID" value="NJQ13669.1"/>
    <property type="molecule type" value="Genomic_DNA"/>
</dbReference>
<dbReference type="RefSeq" id="WP_168086506.1">
    <property type="nucleotide sequence ID" value="NZ_BHZH01000340.1"/>
</dbReference>
<dbReference type="InterPro" id="IPR042099">
    <property type="entry name" value="ANL_N_sf"/>
</dbReference>
<dbReference type="PANTHER" id="PTHR22754:SF32">
    <property type="entry name" value="DISCO-INTERACTING PROTEIN 2"/>
    <property type="match status" value="1"/>
</dbReference>
<dbReference type="Pfam" id="PF00501">
    <property type="entry name" value="AMP-binding"/>
    <property type="match status" value="1"/>
</dbReference>
<dbReference type="PANTHER" id="PTHR22754">
    <property type="entry name" value="DISCO-INTERACTING PROTEIN 2 DIP2 -RELATED"/>
    <property type="match status" value="1"/>
</dbReference>
<dbReference type="GO" id="GO:0016874">
    <property type="term" value="F:ligase activity"/>
    <property type="evidence" value="ECO:0007669"/>
    <property type="project" value="UniProtKB-KW"/>
</dbReference>
<evidence type="ECO:0000313" key="5">
    <source>
        <dbReference type="Proteomes" id="UP000727056"/>
    </source>
</evidence>
<dbReference type="InterPro" id="IPR000873">
    <property type="entry name" value="AMP-dep_synth/lig_dom"/>
</dbReference>
<gene>
    <name evidence="4" type="ORF">HCN52_01595</name>
</gene>
<dbReference type="NCBIfam" id="NF005850">
    <property type="entry name" value="PRK07768.1"/>
    <property type="match status" value="1"/>
</dbReference>
<protein>
    <submittedName>
        <fullName evidence="4">Fatty acyl-AMP ligase</fullName>
    </submittedName>
</protein>
<evidence type="ECO:0000256" key="2">
    <source>
        <dbReference type="SAM" id="MobiDB-lite"/>
    </source>
</evidence>
<name>A0ABX1CBH8_9ACTN</name>
<feature type="domain" description="AMP-dependent synthetase/ligase" evidence="3">
    <location>
        <begin position="31"/>
        <end position="405"/>
    </location>
</feature>
<dbReference type="Gene3D" id="3.30.300.30">
    <property type="match status" value="1"/>
</dbReference>
<evidence type="ECO:0000313" key="4">
    <source>
        <dbReference type="EMBL" id="NJQ13669.1"/>
    </source>
</evidence>
<keyword evidence="5" id="KW-1185">Reference proteome</keyword>
<accession>A0ABX1CBH8</accession>
<proteinExistence type="inferred from homology"/>
<dbReference type="InterPro" id="IPR045851">
    <property type="entry name" value="AMP-bd_C_sf"/>
</dbReference>
<sequence>MNRFLDMLRSTAATSSRGMVTGAPAAPVRRGWGDIHRQARRMAAELAAGGVRPRDVVALLTADPAQVAPAVQAVWLAGGTVTLLQQPTARTDLGEWSRDTLRVLATTGAELVLTGDDFAAVAPALTGQGIAHRPLSELLHLAADPAEPAGGGEGTGERGGHAEPVLPPPPGEDDLALLQLTSGSVSAPKAVMISHRNLHANITGMDQVSALDPDRDVVVSWLPLFHDMGLINLLITPMALGLELVKSTPADFLGSPLSWATLISEYRGTVTGAPNFGYALLTRALARVPDGDALDLSSLRLALNGAEPIDVASVGAFTTAGARFGMPAACIRPAYGMAEATVAVSAAPLFTGLSTDRLGEDTFARLGPPLPGLEASVVDGTGAPVGDRTVGRLRLRGTSIARGYLTADGPAPLTDEEGWLDTGDLGYLVDGEIVVCGRAKDVIIVGGRNLYPTDIERAADSVAGVRAGNVVAVRLDAGARRESFAVAAESRHHGDPEQERLLRSLITTRVVDALGARPASVHIVAPGTLPKTSSGKLRRSSAVRLVTAPPVTEPPAA</sequence>
<reference evidence="4 5" key="1">
    <citation type="submission" date="2020-03" db="EMBL/GenBank/DDBJ databases">
        <title>Draft genome of Streptomyces sp. ventii, isolated from the Axial Seamount in the Pacific Ocean, and resequencing of the two type strains Streptomyces lonarensis strain NCL 716 and Streptomyces bohaiensis strain 11A07.</title>
        <authorList>
            <person name="Loughran R.M."/>
            <person name="Pfannmuller K.M."/>
            <person name="Wasson B.J."/>
            <person name="Deadmond M.C."/>
            <person name="Paddock B.E."/>
            <person name="Koyack M.J."/>
            <person name="Gallegos D.A."/>
            <person name="Mitchell E.A."/>
            <person name="Ushijima B."/>
            <person name="Saw J.H."/>
            <person name="Mcphail K.L."/>
            <person name="Videau P."/>
        </authorList>
    </citation>
    <scope>NUCLEOTIDE SEQUENCE [LARGE SCALE GENOMIC DNA]</scope>
    <source>
        <strain evidence="4 5">11A07</strain>
    </source>
</reference>
<dbReference type="Proteomes" id="UP000727056">
    <property type="component" value="Unassembled WGS sequence"/>
</dbReference>
<evidence type="ECO:0000256" key="1">
    <source>
        <dbReference type="ARBA" id="ARBA00006432"/>
    </source>
</evidence>
<organism evidence="4 5">
    <name type="scientific">Streptomyces bohaiensis</name>
    <dbReference type="NCBI Taxonomy" id="1431344"/>
    <lineage>
        <taxon>Bacteria</taxon>
        <taxon>Bacillati</taxon>
        <taxon>Actinomycetota</taxon>
        <taxon>Actinomycetes</taxon>
        <taxon>Kitasatosporales</taxon>
        <taxon>Streptomycetaceae</taxon>
        <taxon>Streptomyces</taxon>
    </lineage>
</organism>
<keyword evidence="4" id="KW-0436">Ligase</keyword>
<comment type="similarity">
    <text evidence="1">Belongs to the ATP-dependent AMP-binding enzyme family.</text>
</comment>
<dbReference type="Gene3D" id="3.40.50.12780">
    <property type="entry name" value="N-terminal domain of ligase-like"/>
    <property type="match status" value="1"/>
</dbReference>
<dbReference type="SUPFAM" id="SSF56801">
    <property type="entry name" value="Acetyl-CoA synthetase-like"/>
    <property type="match status" value="1"/>
</dbReference>